<name>A0A0L0N4T4_TOLOC</name>
<dbReference type="EMBL" id="LFRF01000022">
    <property type="protein sequence ID" value="KND88860.1"/>
    <property type="molecule type" value="Genomic_DNA"/>
</dbReference>
<accession>A0A0L0N4T4</accession>
<protein>
    <submittedName>
        <fullName evidence="1">Uncharacterized protein</fullName>
    </submittedName>
</protein>
<comment type="caution">
    <text evidence="1">The sequence shown here is derived from an EMBL/GenBank/DDBJ whole genome shotgun (WGS) entry which is preliminary data.</text>
</comment>
<reference evidence="1 2" key="1">
    <citation type="journal article" date="2015" name="BMC Genomics">
        <title>The genome of the truffle-parasite Tolypocladium ophioglossoides and the evolution of antifungal peptaibiotics.</title>
        <authorList>
            <person name="Quandt C.A."/>
            <person name="Bushley K.E."/>
            <person name="Spatafora J.W."/>
        </authorList>
    </citation>
    <scope>NUCLEOTIDE SEQUENCE [LARGE SCALE GENOMIC DNA]</scope>
    <source>
        <strain evidence="1 2">CBS 100239</strain>
    </source>
</reference>
<sequence>VKRLCDLHTRPPPTSNHHPLWTSYVILAASSSSPIAPPARRRRAPLLASAESAPATTSPAARAVTCLLSLVCLTCGSGESWHPSALLHSLTTSLSLLQYPSVVVTGTVAASFDRPNLPPSGASLASLAATVRIARGNSRRASARLLAEPATT</sequence>
<evidence type="ECO:0000313" key="2">
    <source>
        <dbReference type="Proteomes" id="UP000036947"/>
    </source>
</evidence>
<feature type="non-terminal residue" evidence="1">
    <location>
        <position position="1"/>
    </location>
</feature>
<organism evidence="1 2">
    <name type="scientific">Tolypocladium ophioglossoides (strain CBS 100239)</name>
    <name type="common">Snaketongue truffleclub</name>
    <name type="synonym">Elaphocordyceps ophioglossoides</name>
    <dbReference type="NCBI Taxonomy" id="1163406"/>
    <lineage>
        <taxon>Eukaryota</taxon>
        <taxon>Fungi</taxon>
        <taxon>Dikarya</taxon>
        <taxon>Ascomycota</taxon>
        <taxon>Pezizomycotina</taxon>
        <taxon>Sordariomycetes</taxon>
        <taxon>Hypocreomycetidae</taxon>
        <taxon>Hypocreales</taxon>
        <taxon>Ophiocordycipitaceae</taxon>
        <taxon>Tolypocladium</taxon>
    </lineage>
</organism>
<proteinExistence type="predicted"/>
<evidence type="ECO:0000313" key="1">
    <source>
        <dbReference type="EMBL" id="KND88860.1"/>
    </source>
</evidence>
<dbReference type="AlphaFoldDB" id="A0A0L0N4T4"/>
<gene>
    <name evidence="1" type="ORF">TOPH_06448</name>
</gene>
<dbReference type="Proteomes" id="UP000036947">
    <property type="component" value="Unassembled WGS sequence"/>
</dbReference>
<keyword evidence="2" id="KW-1185">Reference proteome</keyword>